<accession>A0A1H8FBR1</accession>
<dbReference type="EMBL" id="FODB01000007">
    <property type="protein sequence ID" value="SEN29311.1"/>
    <property type="molecule type" value="Genomic_DNA"/>
</dbReference>
<feature type="non-terminal residue" evidence="1">
    <location>
        <position position="1"/>
    </location>
</feature>
<evidence type="ECO:0000313" key="1">
    <source>
        <dbReference type="EMBL" id="SEN29311.1"/>
    </source>
</evidence>
<protein>
    <submittedName>
        <fullName evidence="1">Uncharacterized protein</fullName>
    </submittedName>
</protein>
<sequence length="79" mass="8507">HRDEAAHGDLLSSAMTVVSISRCNGKTDRLLGIAVLPHFLAQEAGLVCIASDLGVDQPIYLVIQTDLTQSRRTRAGLSY</sequence>
<name>A0A1H8FBR1_9GAMM</name>
<evidence type="ECO:0000313" key="2">
    <source>
        <dbReference type="Proteomes" id="UP000199493"/>
    </source>
</evidence>
<proteinExistence type="predicted"/>
<gene>
    <name evidence="1" type="ORF">SAMN04490369_10071</name>
</gene>
<dbReference type="AlphaFoldDB" id="A0A1H8FBR1"/>
<dbReference type="Proteomes" id="UP000199493">
    <property type="component" value="Unassembled WGS sequence"/>
</dbReference>
<reference evidence="1 2" key="1">
    <citation type="submission" date="2016-10" db="EMBL/GenBank/DDBJ databases">
        <authorList>
            <person name="de Groot N.N."/>
        </authorList>
    </citation>
    <scope>NUCLEOTIDE SEQUENCE [LARGE SCALE GENOMIC DNA]</scope>
    <source>
        <strain evidence="1 2">558</strain>
    </source>
</reference>
<organism evidence="1 2">
    <name type="scientific">Vreelandella aquamarina</name>
    <dbReference type="NCBI Taxonomy" id="77097"/>
    <lineage>
        <taxon>Bacteria</taxon>
        <taxon>Pseudomonadati</taxon>
        <taxon>Pseudomonadota</taxon>
        <taxon>Gammaproteobacteria</taxon>
        <taxon>Oceanospirillales</taxon>
        <taxon>Halomonadaceae</taxon>
        <taxon>Vreelandella</taxon>
    </lineage>
</organism>